<dbReference type="Gene3D" id="2.70.160.11">
    <property type="entry name" value="Hnrnp arginine n-methyltransferase1"/>
    <property type="match status" value="2"/>
</dbReference>
<dbReference type="AlphaFoldDB" id="A0A6P6DIR0"/>
<evidence type="ECO:0000259" key="5">
    <source>
        <dbReference type="Pfam" id="PF22528"/>
    </source>
</evidence>
<dbReference type="RefSeq" id="XP_023559553.1">
    <property type="nucleotide sequence ID" value="XM_023703785.1"/>
</dbReference>
<feature type="domain" description="Protein arginine N-methyltransferase" evidence="5">
    <location>
        <begin position="444"/>
        <end position="534"/>
    </location>
</feature>
<evidence type="ECO:0000313" key="6">
    <source>
        <dbReference type="Proteomes" id="UP000515203"/>
    </source>
</evidence>
<keyword evidence="1 4" id="KW-0489">Methyltransferase</keyword>
<dbReference type="FunFam" id="2.70.160.11:FF:000011">
    <property type="entry name" value="Protein arginine N-methyltransferase 9"/>
    <property type="match status" value="1"/>
</dbReference>
<sequence>MAVECAEIRRHHRVCSKDIAGVHLPTNVKFQSPAYSSVDTEETVEPYTTEKMSRVPGGFLALTECFEMMKVDFNNLQELKNLATRKPDKLGIPVIKEGILDAIVVWFVLQLDDEHSLSTSPSEETCWEQAVYPVQELTDYRVKPGYHVTMEVSCQDCYLRIQSISVLDLEHKMEVSKSCTKDEDLLSLGNEAELCSALANLQTSKSDGVEQTCVLESTEIALLNNIPYHEGFKMAMRRVLSSLTPEKLCQVMDVHCEDDGMNSEAAQNNTVQSSEPSYVLDVSEGFSILPIIAGTLGKVKPYSSVEKDQHRIALDLISEASHFPKETLEFWLRHVEDESAVLQRPKSDKLWSIIILDVIEPSGLIQQEIMEKAAISRCLLQPGGKIFPQYVLMFGMLVESQMLVEESAVQGTERTLGLNIAPFINQFQVPIRVFLDLSSLPCIHLSKPVELLRLDFMTPYLNTSNREVKVHVCKAGQVTAIPFWYHMYLDDEIRLDTSSEASHWKQAAVVLENPIQVEVGEELVLSVQHHKSNVSITVKQ</sequence>
<keyword evidence="3 4" id="KW-0949">S-adenosyl-L-methionine</keyword>
<name>A0A6P6DIR0_OCTDE</name>
<dbReference type="PROSITE" id="PS51678">
    <property type="entry name" value="SAM_MT_PRMT"/>
    <property type="match status" value="1"/>
</dbReference>
<protein>
    <submittedName>
        <fullName evidence="7 8">Protein arginine N-methyltransferase 9 isoform X2</fullName>
    </submittedName>
</protein>
<dbReference type="PANTHER" id="PTHR11006:SF60">
    <property type="entry name" value="PROTEIN ARGININE N-METHYLTRANSFERASE 9"/>
    <property type="match status" value="1"/>
</dbReference>
<dbReference type="FunFam" id="2.70.160.11:FF:000006">
    <property type="entry name" value="Protein arginine methyltransferase 9"/>
    <property type="match status" value="1"/>
</dbReference>
<proteinExistence type="predicted"/>
<dbReference type="GeneID" id="101580579"/>
<dbReference type="GO" id="GO:0005634">
    <property type="term" value="C:nucleus"/>
    <property type="evidence" value="ECO:0007669"/>
    <property type="project" value="TreeGrafter"/>
</dbReference>
<evidence type="ECO:0000313" key="8">
    <source>
        <dbReference type="RefSeq" id="XP_023559554.1"/>
    </source>
</evidence>
<dbReference type="InterPro" id="IPR029063">
    <property type="entry name" value="SAM-dependent_MTases_sf"/>
</dbReference>
<keyword evidence="2 4" id="KW-0808">Transferase</keyword>
<evidence type="ECO:0000256" key="4">
    <source>
        <dbReference type="PROSITE-ProRule" id="PRU01015"/>
    </source>
</evidence>
<accession>A0A6P6DIR0</accession>
<evidence type="ECO:0000256" key="3">
    <source>
        <dbReference type="ARBA" id="ARBA00022691"/>
    </source>
</evidence>
<dbReference type="FunFam" id="3.40.50.150:FF:000384">
    <property type="entry name" value="Protein arginine methyltransferase 9"/>
    <property type="match status" value="1"/>
</dbReference>
<reference evidence="7 8" key="1">
    <citation type="submission" date="2025-04" db="UniProtKB">
        <authorList>
            <consortium name="RefSeq"/>
        </authorList>
    </citation>
    <scope>IDENTIFICATION</scope>
</reference>
<dbReference type="InterPro" id="IPR025799">
    <property type="entry name" value="Arg_MeTrfase"/>
</dbReference>
<dbReference type="InterPro" id="IPR055135">
    <property type="entry name" value="PRMT_dom"/>
</dbReference>
<dbReference type="PANTHER" id="PTHR11006">
    <property type="entry name" value="PROTEIN ARGININE N-METHYLTRANSFERASE"/>
    <property type="match status" value="1"/>
</dbReference>
<gene>
    <name evidence="7 8" type="primary">Prmt9</name>
</gene>
<dbReference type="GO" id="GO:0016274">
    <property type="term" value="F:protein-arginine N-methyltransferase activity"/>
    <property type="evidence" value="ECO:0007669"/>
    <property type="project" value="InterPro"/>
</dbReference>
<keyword evidence="6" id="KW-1185">Reference proteome</keyword>
<evidence type="ECO:0000256" key="1">
    <source>
        <dbReference type="ARBA" id="ARBA00022603"/>
    </source>
</evidence>
<dbReference type="Pfam" id="PF22528">
    <property type="entry name" value="PRMT_C"/>
    <property type="match status" value="1"/>
</dbReference>
<organism evidence="6 7">
    <name type="scientific">Octodon degus</name>
    <name type="common">Degu</name>
    <name type="synonym">Sciurus degus</name>
    <dbReference type="NCBI Taxonomy" id="10160"/>
    <lineage>
        <taxon>Eukaryota</taxon>
        <taxon>Metazoa</taxon>
        <taxon>Chordata</taxon>
        <taxon>Craniata</taxon>
        <taxon>Vertebrata</taxon>
        <taxon>Euteleostomi</taxon>
        <taxon>Mammalia</taxon>
        <taxon>Eutheria</taxon>
        <taxon>Euarchontoglires</taxon>
        <taxon>Glires</taxon>
        <taxon>Rodentia</taxon>
        <taxon>Hystricomorpha</taxon>
        <taxon>Octodontidae</taxon>
        <taxon>Octodon</taxon>
    </lineage>
</organism>
<dbReference type="Proteomes" id="UP000515203">
    <property type="component" value="Unplaced"/>
</dbReference>
<dbReference type="CTD" id="90826"/>
<dbReference type="SUPFAM" id="SSF53335">
    <property type="entry name" value="S-adenosyl-L-methionine-dependent methyltransferases"/>
    <property type="match status" value="2"/>
</dbReference>
<dbReference type="GO" id="GO:0042054">
    <property type="term" value="F:histone methyltransferase activity"/>
    <property type="evidence" value="ECO:0007669"/>
    <property type="project" value="TreeGrafter"/>
</dbReference>
<evidence type="ECO:0000313" key="7">
    <source>
        <dbReference type="RefSeq" id="XP_023559553.1"/>
    </source>
</evidence>
<dbReference type="RefSeq" id="XP_023559554.1">
    <property type="nucleotide sequence ID" value="XM_023703786.1"/>
</dbReference>
<evidence type="ECO:0000256" key="2">
    <source>
        <dbReference type="ARBA" id="ARBA00022679"/>
    </source>
</evidence>
<dbReference type="GO" id="GO:0032259">
    <property type="term" value="P:methylation"/>
    <property type="evidence" value="ECO:0007669"/>
    <property type="project" value="UniProtKB-KW"/>
</dbReference>